<name>A0A1Y1XNB4_9FUNG</name>
<reference evidence="2 3" key="2">
    <citation type="submission" date="2016-08" db="EMBL/GenBank/DDBJ databases">
        <title>Pervasive Adenine N6-methylation of Active Genes in Fungi.</title>
        <authorList>
            <consortium name="DOE Joint Genome Institute"/>
            <person name="Mondo S.J."/>
            <person name="Dannebaum R.O."/>
            <person name="Kuo R.C."/>
            <person name="Labutti K."/>
            <person name="Haridas S."/>
            <person name="Kuo A."/>
            <person name="Salamov A."/>
            <person name="Ahrendt S.R."/>
            <person name="Lipzen A."/>
            <person name="Sullivan W."/>
            <person name="Andreopoulos W.B."/>
            <person name="Clum A."/>
            <person name="Lindquist E."/>
            <person name="Daum C."/>
            <person name="Ramamoorthy G.K."/>
            <person name="Gryganskyi A."/>
            <person name="Culley D."/>
            <person name="Magnuson J.K."/>
            <person name="James T.Y."/>
            <person name="O'Malley M.A."/>
            <person name="Stajich J.E."/>
            <person name="Spatafora J.W."/>
            <person name="Visel A."/>
            <person name="Grigoriev I.V."/>
        </authorList>
    </citation>
    <scope>NUCLEOTIDE SEQUENCE [LARGE SCALE GENOMIC DNA]</scope>
    <source>
        <strain evidence="2 3">S4</strain>
    </source>
</reference>
<proteinExistence type="predicted"/>
<sequence>MKVNIFNYLLICLIIVISSNAKIITNHFLKRTVTYDNSSFEEGLSQECIEEHDNSEYMECMPVDKDLDVFKQGCLKIKTEKCQNFFKNPLEYFPHCKNFPKIQEYYSTNLMKALLIFYELKCQTDENGNFCPIAEALIKGEGDVSNTCKSKNCTDTAIKSFQQMDEEFYMALQNTPFSSGSWSQEEINESKNMVKVLESDNCRSQHITRLSLRF</sequence>
<organism evidence="2 3">
    <name type="scientific">Anaeromyces robustus</name>
    <dbReference type="NCBI Taxonomy" id="1754192"/>
    <lineage>
        <taxon>Eukaryota</taxon>
        <taxon>Fungi</taxon>
        <taxon>Fungi incertae sedis</taxon>
        <taxon>Chytridiomycota</taxon>
        <taxon>Chytridiomycota incertae sedis</taxon>
        <taxon>Neocallimastigomycetes</taxon>
        <taxon>Neocallimastigales</taxon>
        <taxon>Neocallimastigaceae</taxon>
        <taxon>Anaeromyces</taxon>
    </lineage>
</organism>
<accession>A0A1Y1XNB4</accession>
<evidence type="ECO:0000313" key="3">
    <source>
        <dbReference type="Proteomes" id="UP000193944"/>
    </source>
</evidence>
<dbReference type="OrthoDB" id="10371973at2759"/>
<keyword evidence="3" id="KW-1185">Reference proteome</keyword>
<comment type="caution">
    <text evidence="2">The sequence shown here is derived from an EMBL/GenBank/DDBJ whole genome shotgun (WGS) entry which is preliminary data.</text>
</comment>
<feature type="chain" id="PRO_5012688741" evidence="1">
    <location>
        <begin position="22"/>
        <end position="214"/>
    </location>
</feature>
<gene>
    <name evidence="2" type="ORF">BCR32DRAFT_264421</name>
</gene>
<protein>
    <submittedName>
        <fullName evidence="2">Uncharacterized protein</fullName>
    </submittedName>
</protein>
<evidence type="ECO:0000313" key="2">
    <source>
        <dbReference type="EMBL" id="ORX87222.1"/>
    </source>
</evidence>
<feature type="signal peptide" evidence="1">
    <location>
        <begin position="1"/>
        <end position="21"/>
    </location>
</feature>
<keyword evidence="1" id="KW-0732">Signal</keyword>
<dbReference type="EMBL" id="MCFG01000011">
    <property type="protein sequence ID" value="ORX87222.1"/>
    <property type="molecule type" value="Genomic_DNA"/>
</dbReference>
<evidence type="ECO:0000256" key="1">
    <source>
        <dbReference type="SAM" id="SignalP"/>
    </source>
</evidence>
<reference evidence="2 3" key="1">
    <citation type="submission" date="2016-08" db="EMBL/GenBank/DDBJ databases">
        <title>A Parts List for Fungal Cellulosomes Revealed by Comparative Genomics.</title>
        <authorList>
            <consortium name="DOE Joint Genome Institute"/>
            <person name="Haitjema C.H."/>
            <person name="Gilmore S.P."/>
            <person name="Henske J.K."/>
            <person name="Solomon K.V."/>
            <person name="De Groot R."/>
            <person name="Kuo A."/>
            <person name="Mondo S.J."/>
            <person name="Salamov A.A."/>
            <person name="Labutti K."/>
            <person name="Zhao Z."/>
            <person name="Chiniquy J."/>
            <person name="Barry K."/>
            <person name="Brewer H.M."/>
            <person name="Purvine S.O."/>
            <person name="Wright A.T."/>
            <person name="Boxma B."/>
            <person name="Van Alen T."/>
            <person name="Hackstein J.H."/>
            <person name="Baker S.E."/>
            <person name="Grigoriev I.V."/>
            <person name="O'Malley M.A."/>
        </authorList>
    </citation>
    <scope>NUCLEOTIDE SEQUENCE [LARGE SCALE GENOMIC DNA]</scope>
    <source>
        <strain evidence="2 3">S4</strain>
    </source>
</reference>
<dbReference type="AlphaFoldDB" id="A0A1Y1XNB4"/>
<dbReference type="Proteomes" id="UP000193944">
    <property type="component" value="Unassembled WGS sequence"/>
</dbReference>